<accession>A0A9D2P5S0</accession>
<protein>
    <submittedName>
        <fullName evidence="1">Uncharacterized protein</fullName>
    </submittedName>
</protein>
<dbReference type="Proteomes" id="UP000823895">
    <property type="component" value="Unassembled WGS sequence"/>
</dbReference>
<sequence>MAGKKDKAVVAIISGLTDNQAAQITKDILKSKQKNAPLGRGTVASGFMSSIGALLQKGTKQIGG</sequence>
<reference evidence="1" key="2">
    <citation type="submission" date="2021-04" db="EMBL/GenBank/DDBJ databases">
        <authorList>
            <person name="Gilroy R."/>
        </authorList>
    </citation>
    <scope>NUCLEOTIDE SEQUENCE</scope>
    <source>
        <strain evidence="1">CHK165-2605</strain>
    </source>
</reference>
<comment type="caution">
    <text evidence="1">The sequence shown here is derived from an EMBL/GenBank/DDBJ whole genome shotgun (WGS) entry which is preliminary data.</text>
</comment>
<dbReference type="AlphaFoldDB" id="A0A9D2P5S0"/>
<reference evidence="1" key="1">
    <citation type="journal article" date="2021" name="PeerJ">
        <title>Extensive microbial diversity within the chicken gut microbiome revealed by metagenomics and culture.</title>
        <authorList>
            <person name="Gilroy R."/>
            <person name="Ravi A."/>
            <person name="Getino M."/>
            <person name="Pursley I."/>
            <person name="Horton D.L."/>
            <person name="Alikhan N.F."/>
            <person name="Baker D."/>
            <person name="Gharbi K."/>
            <person name="Hall N."/>
            <person name="Watson M."/>
            <person name="Adriaenssens E.M."/>
            <person name="Foster-Nyarko E."/>
            <person name="Jarju S."/>
            <person name="Secka A."/>
            <person name="Antonio M."/>
            <person name="Oren A."/>
            <person name="Chaudhuri R.R."/>
            <person name="La Ragione R."/>
            <person name="Hildebrand F."/>
            <person name="Pallen M.J."/>
        </authorList>
    </citation>
    <scope>NUCLEOTIDE SEQUENCE</scope>
    <source>
        <strain evidence="1">CHK165-2605</strain>
    </source>
</reference>
<evidence type="ECO:0000313" key="1">
    <source>
        <dbReference type="EMBL" id="HJC43583.1"/>
    </source>
</evidence>
<evidence type="ECO:0000313" key="2">
    <source>
        <dbReference type="Proteomes" id="UP000823895"/>
    </source>
</evidence>
<gene>
    <name evidence="1" type="ORF">H9756_07890</name>
</gene>
<proteinExistence type="predicted"/>
<organism evidence="1 2">
    <name type="scientific">Candidatus Mediterraneibacter gallistercoris</name>
    <dbReference type="NCBI Taxonomy" id="2838671"/>
    <lineage>
        <taxon>Bacteria</taxon>
        <taxon>Bacillati</taxon>
        <taxon>Bacillota</taxon>
        <taxon>Clostridia</taxon>
        <taxon>Lachnospirales</taxon>
        <taxon>Lachnospiraceae</taxon>
        <taxon>Mediterraneibacter</taxon>
    </lineage>
</organism>
<name>A0A9D2P5S0_9FIRM</name>
<dbReference type="EMBL" id="DWWI01000170">
    <property type="protein sequence ID" value="HJC43583.1"/>
    <property type="molecule type" value="Genomic_DNA"/>
</dbReference>